<protein>
    <recommendedName>
        <fullName evidence="2">Type II methyltransferase M.TaqI-like domain-containing protein</fullName>
    </recommendedName>
</protein>
<proteinExistence type="predicted"/>
<dbReference type="EMBL" id="RCXQ01000006">
    <property type="protein sequence ID" value="RYT66912.1"/>
    <property type="molecule type" value="Genomic_DNA"/>
</dbReference>
<evidence type="ECO:0000256" key="1">
    <source>
        <dbReference type="SAM" id="MobiDB-lite"/>
    </source>
</evidence>
<dbReference type="GO" id="GO:0032259">
    <property type="term" value="P:methylation"/>
    <property type="evidence" value="ECO:0007669"/>
    <property type="project" value="InterPro"/>
</dbReference>
<dbReference type="Proteomes" id="UP000293506">
    <property type="component" value="Unassembled WGS sequence"/>
</dbReference>
<accession>A0A4Q5GI24</accession>
<dbReference type="GO" id="GO:0003676">
    <property type="term" value="F:nucleic acid binding"/>
    <property type="evidence" value="ECO:0007669"/>
    <property type="project" value="InterPro"/>
</dbReference>
<dbReference type="GO" id="GO:0009007">
    <property type="term" value="F:site-specific DNA-methyltransferase (adenine-specific) activity"/>
    <property type="evidence" value="ECO:0007669"/>
    <property type="project" value="UniProtKB-EC"/>
</dbReference>
<dbReference type="SUPFAM" id="SSF53335">
    <property type="entry name" value="S-adenosyl-L-methionine-dependent methyltransferases"/>
    <property type="match status" value="1"/>
</dbReference>
<comment type="caution">
    <text evidence="3">The sequence shown here is derived from an EMBL/GenBank/DDBJ whole genome shotgun (WGS) entry which is preliminary data.</text>
</comment>
<dbReference type="AlphaFoldDB" id="A0A4Q5GI24"/>
<name>A0A4Q5GI24_9FIRM</name>
<dbReference type="Gene3D" id="3.40.50.150">
    <property type="entry name" value="Vaccinia Virus protein VP39"/>
    <property type="match status" value="1"/>
</dbReference>
<dbReference type="PROSITE" id="PS00092">
    <property type="entry name" value="N6_MTASE"/>
    <property type="match status" value="1"/>
</dbReference>
<dbReference type="RefSeq" id="WP_129795789.1">
    <property type="nucleotide sequence ID" value="NZ_RCXQ01000006.1"/>
</dbReference>
<organism evidence="3 4">
    <name type="scientific">Blautia obeum</name>
    <dbReference type="NCBI Taxonomy" id="40520"/>
    <lineage>
        <taxon>Bacteria</taxon>
        <taxon>Bacillati</taxon>
        <taxon>Bacillota</taxon>
        <taxon>Clostridia</taxon>
        <taxon>Lachnospirales</taxon>
        <taxon>Lachnospiraceae</taxon>
        <taxon>Blautia</taxon>
    </lineage>
</organism>
<dbReference type="InterPro" id="IPR029063">
    <property type="entry name" value="SAM-dependent_MTases_sf"/>
</dbReference>
<dbReference type="GO" id="GO:0006304">
    <property type="term" value="P:DNA modification"/>
    <property type="evidence" value="ECO:0007669"/>
    <property type="project" value="InterPro"/>
</dbReference>
<feature type="region of interest" description="Disordered" evidence="1">
    <location>
        <begin position="1"/>
        <end position="23"/>
    </location>
</feature>
<dbReference type="Pfam" id="PF07669">
    <property type="entry name" value="Eco57I"/>
    <property type="match status" value="1"/>
</dbReference>
<feature type="domain" description="Type II methyltransferase M.TaqI-like" evidence="2">
    <location>
        <begin position="1"/>
        <end position="82"/>
    </location>
</feature>
<evidence type="ECO:0000313" key="4">
    <source>
        <dbReference type="Proteomes" id="UP000293506"/>
    </source>
</evidence>
<sequence>MKFDFAIGNPPYQEETENNGRQSPVYNKFMDEAYKIASCVELITPARFLFNAGQTPKSWNEKMLNDKHFKVLQYEPNASKVFSNTEIKGGVAITIRDEISRSYKSVYLIS</sequence>
<evidence type="ECO:0000313" key="3">
    <source>
        <dbReference type="EMBL" id="RYT66912.1"/>
    </source>
</evidence>
<gene>
    <name evidence="3" type="ORF">EAI82_08060</name>
</gene>
<dbReference type="InterPro" id="IPR011639">
    <property type="entry name" value="MethylTrfase_TaqI-like_dom"/>
</dbReference>
<reference evidence="3 4" key="1">
    <citation type="journal article" date="2019" name="Science, e1252229">
        <title>Invertible promoters mediate bacterial phase variation, antibiotic resistance, and host adaptation in the gut.</title>
        <authorList>
            <person name="Jiang X."/>
            <person name="Hall A.B."/>
            <person name="Arthur T.D."/>
            <person name="Plichta D.R."/>
            <person name="Covington C.T."/>
            <person name="Poyet M."/>
            <person name="Crothers J."/>
            <person name="Moses P.L."/>
            <person name="Tolonen A.C."/>
            <person name="Vlamakis H."/>
            <person name="Alm E.J."/>
            <person name="Xavier R.J."/>
        </authorList>
    </citation>
    <scope>NUCLEOTIDE SEQUENCE [LARGE SCALE GENOMIC DNA]</scope>
    <source>
        <strain evidence="4">af_0058</strain>
    </source>
</reference>
<dbReference type="InterPro" id="IPR002052">
    <property type="entry name" value="DNA_methylase_N6_adenine_CS"/>
</dbReference>
<evidence type="ECO:0000259" key="2">
    <source>
        <dbReference type="Pfam" id="PF07669"/>
    </source>
</evidence>